<sequence>MDAAATLRDALFDQLRTGALRPGHRLPPERELSEQYGISRSTVRRVLGQLKAQQLITQTVGSGTYVTAQAATVASAPAALSTSPAELMEARLAMEPAIVEMVIRNATAADFQQMEACCSQAEAAATLEEFEHWDGALHEAIAKAAHNSFVTGVFQSMNAVRAQGEWGMLKRRSVTPERRAAYQREHRALVAALKDRDLAAAVQHTRAHLLHVRRNLLGD</sequence>
<dbReference type="InterPro" id="IPR008920">
    <property type="entry name" value="TF_FadR/GntR_C"/>
</dbReference>
<evidence type="ECO:0000256" key="2">
    <source>
        <dbReference type="ARBA" id="ARBA00023125"/>
    </source>
</evidence>
<evidence type="ECO:0000313" key="6">
    <source>
        <dbReference type="Proteomes" id="UP001336250"/>
    </source>
</evidence>
<dbReference type="SMART" id="SM00345">
    <property type="entry name" value="HTH_GNTR"/>
    <property type="match status" value="1"/>
</dbReference>
<evidence type="ECO:0000259" key="4">
    <source>
        <dbReference type="PROSITE" id="PS50949"/>
    </source>
</evidence>
<dbReference type="CDD" id="cd07377">
    <property type="entry name" value="WHTH_GntR"/>
    <property type="match status" value="1"/>
</dbReference>
<organism evidence="5 6">
    <name type="scientific">Aquincola agrisoli</name>
    <dbReference type="NCBI Taxonomy" id="3119538"/>
    <lineage>
        <taxon>Bacteria</taxon>
        <taxon>Pseudomonadati</taxon>
        <taxon>Pseudomonadota</taxon>
        <taxon>Betaproteobacteria</taxon>
        <taxon>Burkholderiales</taxon>
        <taxon>Sphaerotilaceae</taxon>
        <taxon>Aquincola</taxon>
    </lineage>
</organism>
<dbReference type="SUPFAM" id="SSF46785">
    <property type="entry name" value="Winged helix' DNA-binding domain"/>
    <property type="match status" value="1"/>
</dbReference>
<keyword evidence="6" id="KW-1185">Reference proteome</keyword>
<evidence type="ECO:0000313" key="5">
    <source>
        <dbReference type="EMBL" id="MEF7612362.1"/>
    </source>
</evidence>
<dbReference type="PANTHER" id="PTHR43537">
    <property type="entry name" value="TRANSCRIPTIONAL REGULATOR, GNTR FAMILY"/>
    <property type="match status" value="1"/>
</dbReference>
<dbReference type="EMBL" id="JAZIBG010000003">
    <property type="protein sequence ID" value="MEF7612362.1"/>
    <property type="molecule type" value="Genomic_DNA"/>
</dbReference>
<dbReference type="Gene3D" id="1.10.10.10">
    <property type="entry name" value="Winged helix-like DNA-binding domain superfamily/Winged helix DNA-binding domain"/>
    <property type="match status" value="1"/>
</dbReference>
<gene>
    <name evidence="5" type="ORF">V4F39_00475</name>
</gene>
<dbReference type="RefSeq" id="WP_332287262.1">
    <property type="nucleotide sequence ID" value="NZ_JAZIBG010000003.1"/>
</dbReference>
<dbReference type="AlphaFoldDB" id="A0AAW9QAX7"/>
<dbReference type="PANTHER" id="PTHR43537:SF5">
    <property type="entry name" value="UXU OPERON TRANSCRIPTIONAL REGULATOR"/>
    <property type="match status" value="1"/>
</dbReference>
<proteinExistence type="predicted"/>
<dbReference type="Pfam" id="PF00392">
    <property type="entry name" value="GntR"/>
    <property type="match status" value="1"/>
</dbReference>
<dbReference type="GO" id="GO:0003677">
    <property type="term" value="F:DNA binding"/>
    <property type="evidence" value="ECO:0007669"/>
    <property type="project" value="UniProtKB-KW"/>
</dbReference>
<dbReference type="Pfam" id="PF07729">
    <property type="entry name" value="FCD"/>
    <property type="match status" value="1"/>
</dbReference>
<dbReference type="PROSITE" id="PS50949">
    <property type="entry name" value="HTH_GNTR"/>
    <property type="match status" value="1"/>
</dbReference>
<feature type="domain" description="HTH gntR-type" evidence="4">
    <location>
        <begin position="1"/>
        <end position="69"/>
    </location>
</feature>
<name>A0AAW9QAX7_9BURK</name>
<dbReference type="InterPro" id="IPR011711">
    <property type="entry name" value="GntR_C"/>
</dbReference>
<reference evidence="5 6" key="1">
    <citation type="submission" date="2024-02" db="EMBL/GenBank/DDBJ databases">
        <title>Genome sequence of Aquincola sp. MAHUQ-54.</title>
        <authorList>
            <person name="Huq M.A."/>
        </authorList>
    </citation>
    <scope>NUCLEOTIDE SEQUENCE [LARGE SCALE GENOMIC DNA]</scope>
    <source>
        <strain evidence="5 6">MAHUQ-54</strain>
    </source>
</reference>
<dbReference type="PRINTS" id="PR00035">
    <property type="entry name" value="HTHGNTR"/>
</dbReference>
<keyword evidence="3" id="KW-0804">Transcription</keyword>
<dbReference type="Proteomes" id="UP001336250">
    <property type="component" value="Unassembled WGS sequence"/>
</dbReference>
<dbReference type="SUPFAM" id="SSF48008">
    <property type="entry name" value="GntR ligand-binding domain-like"/>
    <property type="match status" value="1"/>
</dbReference>
<dbReference type="InterPro" id="IPR000524">
    <property type="entry name" value="Tscrpt_reg_HTH_GntR"/>
</dbReference>
<keyword evidence="1" id="KW-0805">Transcription regulation</keyword>
<dbReference type="Gene3D" id="1.20.120.530">
    <property type="entry name" value="GntR ligand-binding domain-like"/>
    <property type="match status" value="1"/>
</dbReference>
<protein>
    <submittedName>
        <fullName evidence="5">FCD domain-containing protein</fullName>
    </submittedName>
</protein>
<comment type="caution">
    <text evidence="5">The sequence shown here is derived from an EMBL/GenBank/DDBJ whole genome shotgun (WGS) entry which is preliminary data.</text>
</comment>
<evidence type="ECO:0000256" key="1">
    <source>
        <dbReference type="ARBA" id="ARBA00023015"/>
    </source>
</evidence>
<dbReference type="SMART" id="SM00895">
    <property type="entry name" value="FCD"/>
    <property type="match status" value="1"/>
</dbReference>
<evidence type="ECO:0000256" key="3">
    <source>
        <dbReference type="ARBA" id="ARBA00023163"/>
    </source>
</evidence>
<dbReference type="GO" id="GO:0003700">
    <property type="term" value="F:DNA-binding transcription factor activity"/>
    <property type="evidence" value="ECO:0007669"/>
    <property type="project" value="InterPro"/>
</dbReference>
<keyword evidence="2" id="KW-0238">DNA-binding</keyword>
<dbReference type="InterPro" id="IPR036390">
    <property type="entry name" value="WH_DNA-bd_sf"/>
</dbReference>
<accession>A0AAW9QAX7</accession>
<dbReference type="InterPro" id="IPR036388">
    <property type="entry name" value="WH-like_DNA-bd_sf"/>
</dbReference>